<evidence type="ECO:0000313" key="13">
    <source>
        <dbReference type="EMBL" id="RBP53697.1"/>
    </source>
</evidence>
<dbReference type="Proteomes" id="UP000253083">
    <property type="component" value="Unassembled WGS sequence"/>
</dbReference>
<evidence type="ECO:0000256" key="8">
    <source>
        <dbReference type="ARBA" id="ARBA00023027"/>
    </source>
</evidence>
<evidence type="ECO:0000256" key="1">
    <source>
        <dbReference type="ARBA" id="ARBA00001974"/>
    </source>
</evidence>
<evidence type="ECO:0000256" key="7">
    <source>
        <dbReference type="ARBA" id="ARBA00023002"/>
    </source>
</evidence>
<comment type="caution">
    <text evidence="13">The sequence shown here is derived from an EMBL/GenBank/DDBJ whole genome shotgun (WGS) entry which is preliminary data.</text>
</comment>
<keyword evidence="6 12" id="KW-0274">FAD</keyword>
<dbReference type="EMBL" id="QNRT01000001">
    <property type="protein sequence ID" value="RBP53697.1"/>
    <property type="molecule type" value="Genomic_DNA"/>
</dbReference>
<dbReference type="OrthoDB" id="9812555at2"/>
<dbReference type="GO" id="GO:0005829">
    <property type="term" value="C:cytosol"/>
    <property type="evidence" value="ECO:0007669"/>
    <property type="project" value="InterPro"/>
</dbReference>
<dbReference type="PANTHER" id="PTHR45754">
    <property type="entry name" value="METHYLENETETRAHYDROFOLATE REDUCTASE"/>
    <property type="match status" value="1"/>
</dbReference>
<evidence type="ECO:0000256" key="2">
    <source>
        <dbReference type="ARBA" id="ARBA00004777"/>
    </source>
</evidence>
<gene>
    <name evidence="13" type="ORF">DFR28_1011085</name>
</gene>
<protein>
    <recommendedName>
        <fullName evidence="12">Methylenetetrahydrofolate reductase</fullName>
        <ecNumber evidence="12">1.5.1.54</ecNumber>
    </recommendedName>
</protein>
<dbReference type="EC" id="1.5.1.54" evidence="12"/>
<comment type="catalytic activity">
    <reaction evidence="11">
        <text>(6S)-5-methyl-5,6,7,8-tetrahydrofolate + NAD(+) = (6R)-5,10-methylene-5,6,7,8-tetrahydrofolate + NADH + H(+)</text>
        <dbReference type="Rhea" id="RHEA:19821"/>
        <dbReference type="ChEBI" id="CHEBI:15378"/>
        <dbReference type="ChEBI" id="CHEBI:15636"/>
        <dbReference type="ChEBI" id="CHEBI:18608"/>
        <dbReference type="ChEBI" id="CHEBI:57540"/>
        <dbReference type="ChEBI" id="CHEBI:57945"/>
        <dbReference type="EC" id="1.5.1.54"/>
    </reaction>
    <physiologicalReaction direction="right-to-left" evidence="11">
        <dbReference type="Rhea" id="RHEA:19823"/>
    </physiologicalReaction>
</comment>
<evidence type="ECO:0000256" key="5">
    <source>
        <dbReference type="ARBA" id="ARBA00022630"/>
    </source>
</evidence>
<evidence type="ECO:0000256" key="10">
    <source>
        <dbReference type="ARBA" id="ARBA00034478"/>
    </source>
</evidence>
<comment type="cofactor">
    <cofactor evidence="1 12">
        <name>FAD</name>
        <dbReference type="ChEBI" id="CHEBI:57692"/>
    </cofactor>
</comment>
<sequence length="282" mass="31328">MSKSPELSFEFFPPRTDKGVATLNQVHAELARFEPEFFSVTFGAGGSTQDGTFDAVKSMLAAGSDAAPHISCVGSSKQNIKQMVDGYMALGVKRLVVLRGDLPSGMVERGDFAYANELVEYIRKEYGDSLHLEVAAYPDFHPESRSPQKDIENFKRKVDAGANSALTQYFYNADSYFSYVDEAQRMGVDVPIIPGIMPITNYTMLVRFSDNCGAELPRWIRARLEQYQDDEASLKAFGLDVVTHLCFDLLDNGVQGLHFYALNKIEPVKEICTRVGFQLASS</sequence>
<dbReference type="CDD" id="cd00537">
    <property type="entry name" value="MTHFR"/>
    <property type="match status" value="1"/>
</dbReference>
<comment type="pathway">
    <text evidence="10">Amino-acid biosynthesis; L-methionine biosynthesis via de novo pathway.</text>
</comment>
<dbReference type="GO" id="GO:0071949">
    <property type="term" value="F:FAD binding"/>
    <property type="evidence" value="ECO:0007669"/>
    <property type="project" value="TreeGrafter"/>
</dbReference>
<comment type="similarity">
    <text evidence="3 12">Belongs to the methylenetetrahydrofolate reductase family.</text>
</comment>
<name>A0A395JQ97_9GAMM</name>
<dbReference type="GO" id="GO:0009086">
    <property type="term" value="P:methionine biosynthetic process"/>
    <property type="evidence" value="ECO:0007669"/>
    <property type="project" value="UniProtKB-KW"/>
</dbReference>
<dbReference type="InterPro" id="IPR029041">
    <property type="entry name" value="FAD-linked_oxidoreductase-like"/>
</dbReference>
<dbReference type="GO" id="GO:0035999">
    <property type="term" value="P:tetrahydrofolate interconversion"/>
    <property type="evidence" value="ECO:0007669"/>
    <property type="project" value="UniProtKB-UniPathway"/>
</dbReference>
<organism evidence="13 14">
    <name type="scientific">Arenicella xantha</name>
    <dbReference type="NCBI Taxonomy" id="644221"/>
    <lineage>
        <taxon>Bacteria</taxon>
        <taxon>Pseudomonadati</taxon>
        <taxon>Pseudomonadota</taxon>
        <taxon>Gammaproteobacteria</taxon>
        <taxon>Arenicellales</taxon>
        <taxon>Arenicellaceae</taxon>
        <taxon>Arenicella</taxon>
    </lineage>
</organism>
<evidence type="ECO:0000313" key="14">
    <source>
        <dbReference type="Proteomes" id="UP000253083"/>
    </source>
</evidence>
<keyword evidence="4" id="KW-0028">Amino-acid biosynthesis</keyword>
<evidence type="ECO:0000256" key="12">
    <source>
        <dbReference type="RuleBase" id="RU003862"/>
    </source>
</evidence>
<dbReference type="Pfam" id="PF02219">
    <property type="entry name" value="MTHFR"/>
    <property type="match status" value="1"/>
</dbReference>
<comment type="pathway">
    <text evidence="2 12">One-carbon metabolism; tetrahydrofolate interconversion.</text>
</comment>
<dbReference type="RefSeq" id="WP_113953432.1">
    <property type="nucleotide sequence ID" value="NZ_QNRT01000001.1"/>
</dbReference>
<dbReference type="GO" id="GO:0106312">
    <property type="term" value="F:methylenetetrahydrofolate reductase (NADH) activity"/>
    <property type="evidence" value="ECO:0007669"/>
    <property type="project" value="UniProtKB-EC"/>
</dbReference>
<accession>A0A395JQ97</accession>
<dbReference type="InParanoid" id="A0A395JQ97"/>
<evidence type="ECO:0000256" key="4">
    <source>
        <dbReference type="ARBA" id="ARBA00022605"/>
    </source>
</evidence>
<dbReference type="SUPFAM" id="SSF51730">
    <property type="entry name" value="FAD-linked oxidoreductase"/>
    <property type="match status" value="1"/>
</dbReference>
<keyword evidence="9" id="KW-0486">Methionine biosynthesis</keyword>
<dbReference type="PANTHER" id="PTHR45754:SF3">
    <property type="entry name" value="METHYLENETETRAHYDROFOLATE REDUCTASE (NADPH)"/>
    <property type="match status" value="1"/>
</dbReference>
<keyword evidence="7 12" id="KW-0560">Oxidoreductase</keyword>
<evidence type="ECO:0000256" key="9">
    <source>
        <dbReference type="ARBA" id="ARBA00023167"/>
    </source>
</evidence>
<evidence type="ECO:0000256" key="6">
    <source>
        <dbReference type="ARBA" id="ARBA00022827"/>
    </source>
</evidence>
<keyword evidence="14" id="KW-1185">Reference proteome</keyword>
<dbReference type="InterPro" id="IPR003171">
    <property type="entry name" value="Mehydrof_redctse-like"/>
</dbReference>
<dbReference type="InterPro" id="IPR004620">
    <property type="entry name" value="MTHF_reductase_bac"/>
</dbReference>
<dbReference type="Gene3D" id="3.20.20.220">
    <property type="match status" value="1"/>
</dbReference>
<dbReference type="FunCoup" id="A0A395JQ97">
    <property type="interactions" value="350"/>
</dbReference>
<evidence type="ECO:0000256" key="3">
    <source>
        <dbReference type="ARBA" id="ARBA00006743"/>
    </source>
</evidence>
<evidence type="ECO:0000256" key="11">
    <source>
        <dbReference type="ARBA" id="ARBA00048628"/>
    </source>
</evidence>
<dbReference type="UniPathway" id="UPA00193"/>
<reference evidence="13 14" key="1">
    <citation type="submission" date="2018-06" db="EMBL/GenBank/DDBJ databases">
        <title>Genomic Encyclopedia of Type Strains, Phase IV (KMG-IV): sequencing the most valuable type-strain genomes for metagenomic binning, comparative biology and taxonomic classification.</title>
        <authorList>
            <person name="Goeker M."/>
        </authorList>
    </citation>
    <scope>NUCLEOTIDE SEQUENCE [LARGE SCALE GENOMIC DNA]</scope>
    <source>
        <strain evidence="13 14">DSM 24032</strain>
    </source>
</reference>
<dbReference type="AlphaFoldDB" id="A0A395JQ97"/>
<dbReference type="NCBIfam" id="TIGR00676">
    <property type="entry name" value="fadh2"/>
    <property type="match status" value="1"/>
</dbReference>
<proteinExistence type="inferred from homology"/>
<keyword evidence="8" id="KW-0520">NAD</keyword>
<keyword evidence="5 12" id="KW-0285">Flavoprotein</keyword>